<feature type="domain" description="EF-hand" evidence="5">
    <location>
        <begin position="88"/>
        <end position="123"/>
    </location>
</feature>
<dbReference type="InterPro" id="IPR039647">
    <property type="entry name" value="EF_hand_pair_protein_CML-like"/>
</dbReference>
<dbReference type="FunFam" id="1.10.238.10:FF:000089">
    <property type="entry name" value="calmodulin-like protein 3"/>
    <property type="match status" value="1"/>
</dbReference>
<evidence type="ECO:0000313" key="7">
    <source>
        <dbReference type="Proteomes" id="UP001497516"/>
    </source>
</evidence>
<gene>
    <name evidence="6" type="ORF">LTRI10_LOCUS31397</name>
</gene>
<dbReference type="FunFam" id="1.10.238.10:FF:000003">
    <property type="entry name" value="Calmodulin A"/>
    <property type="match status" value="1"/>
</dbReference>
<keyword evidence="2" id="KW-0479">Metal-binding</keyword>
<evidence type="ECO:0000313" key="6">
    <source>
        <dbReference type="EMBL" id="CAL1390627.1"/>
    </source>
</evidence>
<protein>
    <recommendedName>
        <fullName evidence="5">EF-hand domain-containing protein</fullName>
    </recommendedName>
</protein>
<dbReference type="PROSITE" id="PS50222">
    <property type="entry name" value="EF_HAND_2"/>
    <property type="match status" value="4"/>
</dbReference>
<evidence type="ECO:0000256" key="3">
    <source>
        <dbReference type="ARBA" id="ARBA00022737"/>
    </source>
</evidence>
<proteinExistence type="predicted"/>
<dbReference type="PROSITE" id="PS00018">
    <property type="entry name" value="EF_HAND_1"/>
    <property type="match status" value="4"/>
</dbReference>
<dbReference type="SUPFAM" id="SSF47473">
    <property type="entry name" value="EF-hand"/>
    <property type="match status" value="1"/>
</dbReference>
<dbReference type="EMBL" id="OZ034818">
    <property type="protein sequence ID" value="CAL1390627.1"/>
    <property type="molecule type" value="Genomic_DNA"/>
</dbReference>
<dbReference type="AlphaFoldDB" id="A0AAV2EY47"/>
<evidence type="ECO:0000256" key="4">
    <source>
        <dbReference type="ARBA" id="ARBA00022837"/>
    </source>
</evidence>
<dbReference type="Gene3D" id="1.10.238.10">
    <property type="entry name" value="EF-hand"/>
    <property type="match status" value="2"/>
</dbReference>
<dbReference type="Proteomes" id="UP001497516">
    <property type="component" value="Chromosome 5"/>
</dbReference>
<feature type="domain" description="EF-hand" evidence="5">
    <location>
        <begin position="124"/>
        <end position="159"/>
    </location>
</feature>
<accession>A0AAV2EY47</accession>
<dbReference type="InterPro" id="IPR018247">
    <property type="entry name" value="EF_Hand_1_Ca_BS"/>
</dbReference>
<sequence length="164" mass="17541">MASSPINGSTDEIRQIFDKFDKNGDGKISCSEVVDSLKELGTAVTAAEVECMIKEFDKDGDGYIDLDEFVGFIQSGGFDDRGGGGGGGSWKELKDAFDLYDMDKNGLISAGELHAVMKMLGLKSSLGDCKKMIRQVDQDGDGSVNFEEFKKMMSNGGRAPPSAA</sequence>
<keyword evidence="7" id="KW-1185">Reference proteome</keyword>
<reference evidence="6 7" key="1">
    <citation type="submission" date="2024-04" db="EMBL/GenBank/DDBJ databases">
        <authorList>
            <person name="Fracassetti M."/>
        </authorList>
    </citation>
    <scope>NUCLEOTIDE SEQUENCE [LARGE SCALE GENOMIC DNA]</scope>
</reference>
<dbReference type="InterPro" id="IPR002048">
    <property type="entry name" value="EF_hand_dom"/>
</dbReference>
<keyword evidence="3" id="KW-0677">Repeat</keyword>
<evidence type="ECO:0000259" key="5">
    <source>
        <dbReference type="PROSITE" id="PS50222"/>
    </source>
</evidence>
<dbReference type="InterPro" id="IPR011992">
    <property type="entry name" value="EF-hand-dom_pair"/>
</dbReference>
<comment type="function">
    <text evidence="1">Potential calcium sensor.</text>
</comment>
<dbReference type="GO" id="GO:0005737">
    <property type="term" value="C:cytoplasm"/>
    <property type="evidence" value="ECO:0007669"/>
    <property type="project" value="UniProtKB-ARBA"/>
</dbReference>
<dbReference type="Pfam" id="PF13499">
    <property type="entry name" value="EF-hand_7"/>
    <property type="match status" value="2"/>
</dbReference>
<feature type="domain" description="EF-hand" evidence="5">
    <location>
        <begin position="8"/>
        <end position="43"/>
    </location>
</feature>
<evidence type="ECO:0000256" key="1">
    <source>
        <dbReference type="ARBA" id="ARBA00003291"/>
    </source>
</evidence>
<name>A0AAV2EY47_9ROSI</name>
<dbReference type="SMART" id="SM00054">
    <property type="entry name" value="EFh"/>
    <property type="match status" value="4"/>
</dbReference>
<dbReference type="PANTHER" id="PTHR10891">
    <property type="entry name" value="EF-HAND CALCIUM-BINDING DOMAIN CONTAINING PROTEIN"/>
    <property type="match status" value="1"/>
</dbReference>
<dbReference type="GO" id="GO:0005509">
    <property type="term" value="F:calcium ion binding"/>
    <property type="evidence" value="ECO:0007669"/>
    <property type="project" value="InterPro"/>
</dbReference>
<dbReference type="CDD" id="cd00051">
    <property type="entry name" value="EFh"/>
    <property type="match status" value="1"/>
</dbReference>
<evidence type="ECO:0000256" key="2">
    <source>
        <dbReference type="ARBA" id="ARBA00022723"/>
    </source>
</evidence>
<organism evidence="6 7">
    <name type="scientific">Linum trigynum</name>
    <dbReference type="NCBI Taxonomy" id="586398"/>
    <lineage>
        <taxon>Eukaryota</taxon>
        <taxon>Viridiplantae</taxon>
        <taxon>Streptophyta</taxon>
        <taxon>Embryophyta</taxon>
        <taxon>Tracheophyta</taxon>
        <taxon>Spermatophyta</taxon>
        <taxon>Magnoliopsida</taxon>
        <taxon>eudicotyledons</taxon>
        <taxon>Gunneridae</taxon>
        <taxon>Pentapetalae</taxon>
        <taxon>rosids</taxon>
        <taxon>fabids</taxon>
        <taxon>Malpighiales</taxon>
        <taxon>Linaceae</taxon>
        <taxon>Linum</taxon>
    </lineage>
</organism>
<keyword evidence="4" id="KW-0106">Calcium</keyword>
<feature type="domain" description="EF-hand" evidence="5">
    <location>
        <begin position="44"/>
        <end position="79"/>
    </location>
</feature>